<evidence type="ECO:0000313" key="1">
    <source>
        <dbReference type="EMBL" id="QJA93825.1"/>
    </source>
</evidence>
<organism evidence="1">
    <name type="scientific">viral metagenome</name>
    <dbReference type="NCBI Taxonomy" id="1070528"/>
    <lineage>
        <taxon>unclassified sequences</taxon>
        <taxon>metagenomes</taxon>
        <taxon>organismal metagenomes</taxon>
    </lineage>
</organism>
<dbReference type="AlphaFoldDB" id="A0A6M3LLY4"/>
<sequence>MARGNGGIGTGMAGSLYEAAVILGAEAQAMNDWTTTEPYAIMGYTAHNPARLLEIGRLSPTGNILYGGLMLVVNDDGHLRWRLWQNRTDGWYGWHDLIESEQDGGGSVGHHPPLYP</sequence>
<dbReference type="EMBL" id="MT143180">
    <property type="protein sequence ID" value="QJA93825.1"/>
    <property type="molecule type" value="Genomic_DNA"/>
</dbReference>
<proteinExistence type="predicted"/>
<reference evidence="1" key="1">
    <citation type="submission" date="2020-03" db="EMBL/GenBank/DDBJ databases">
        <title>The deep terrestrial virosphere.</title>
        <authorList>
            <person name="Holmfeldt K."/>
            <person name="Nilsson E."/>
            <person name="Simone D."/>
            <person name="Lopez-Fernandez M."/>
            <person name="Wu X."/>
            <person name="de Brujin I."/>
            <person name="Lundin D."/>
            <person name="Andersson A."/>
            <person name="Bertilsson S."/>
            <person name="Dopson M."/>
        </authorList>
    </citation>
    <scope>NUCLEOTIDE SEQUENCE</scope>
    <source>
        <strain evidence="1">MM415B04109</strain>
    </source>
</reference>
<gene>
    <name evidence="1" type="ORF">MM415B04109_0009</name>
</gene>
<name>A0A6M3LLY4_9ZZZZ</name>
<accession>A0A6M3LLY4</accession>
<protein>
    <submittedName>
        <fullName evidence="1">Uncharacterized protein</fullName>
    </submittedName>
</protein>